<feature type="region of interest" description="Disordered" evidence="7">
    <location>
        <begin position="60"/>
        <end position="79"/>
    </location>
</feature>
<feature type="binding site" evidence="6">
    <location>
        <position position="758"/>
    </location>
    <ligand>
        <name>ATP</name>
        <dbReference type="ChEBI" id="CHEBI:30616"/>
    </ligand>
</feature>
<dbReference type="Pfam" id="PF00069">
    <property type="entry name" value="Pkinase"/>
    <property type="match status" value="1"/>
</dbReference>
<dbReference type="AlphaFoldDB" id="A0A2T7P3R4"/>
<dbReference type="GO" id="GO:0005634">
    <property type="term" value="C:nucleus"/>
    <property type="evidence" value="ECO:0007669"/>
    <property type="project" value="TreeGrafter"/>
</dbReference>
<dbReference type="FunFam" id="1.10.510.10:FF:000224">
    <property type="entry name" value="serine/threonine-protein kinase mph1 isoform X1"/>
    <property type="match status" value="1"/>
</dbReference>
<dbReference type="SMART" id="SM00220">
    <property type="entry name" value="S_TKc"/>
    <property type="match status" value="1"/>
</dbReference>
<dbReference type="CDD" id="cd14131">
    <property type="entry name" value="PKc_Mps1"/>
    <property type="match status" value="1"/>
</dbReference>
<evidence type="ECO:0000259" key="8">
    <source>
        <dbReference type="PROSITE" id="PS50011"/>
    </source>
</evidence>
<evidence type="ECO:0000256" key="3">
    <source>
        <dbReference type="ARBA" id="ARBA00022741"/>
    </source>
</evidence>
<dbReference type="Proteomes" id="UP000245119">
    <property type="component" value="Linkage Group LG6"/>
</dbReference>
<dbReference type="InterPro" id="IPR027084">
    <property type="entry name" value="Mps1_cat"/>
</dbReference>
<evidence type="ECO:0000256" key="1">
    <source>
        <dbReference type="ARBA" id="ARBA00022527"/>
    </source>
</evidence>
<dbReference type="GO" id="GO:0000776">
    <property type="term" value="C:kinetochore"/>
    <property type="evidence" value="ECO:0007669"/>
    <property type="project" value="TreeGrafter"/>
</dbReference>
<dbReference type="InterPro" id="IPR011990">
    <property type="entry name" value="TPR-like_helical_dom_sf"/>
</dbReference>
<evidence type="ECO:0000256" key="7">
    <source>
        <dbReference type="SAM" id="MobiDB-lite"/>
    </source>
</evidence>
<dbReference type="InterPro" id="IPR008271">
    <property type="entry name" value="Ser/Thr_kinase_AS"/>
</dbReference>
<feature type="compositionally biased region" description="Basic and acidic residues" evidence="7">
    <location>
        <begin position="28"/>
        <end position="39"/>
    </location>
</feature>
<dbReference type="EMBL" id="PZQS01000006">
    <property type="protein sequence ID" value="PVD28048.1"/>
    <property type="molecule type" value="Genomic_DNA"/>
</dbReference>
<dbReference type="Gene3D" id="3.30.200.20">
    <property type="entry name" value="Phosphorylase Kinase, domain 1"/>
    <property type="match status" value="1"/>
</dbReference>
<keyword evidence="1" id="KW-0723">Serine/threonine-protein kinase</keyword>
<dbReference type="FunFam" id="3.30.200.20:FF:000131">
    <property type="entry name" value="Dual specificity protein kinase TTK"/>
    <property type="match status" value="1"/>
</dbReference>
<feature type="region of interest" description="Disordered" evidence="7">
    <location>
        <begin position="1"/>
        <end position="39"/>
    </location>
</feature>
<evidence type="ECO:0000313" key="9">
    <source>
        <dbReference type="EMBL" id="PVD28048.1"/>
    </source>
</evidence>
<dbReference type="PROSITE" id="PS00107">
    <property type="entry name" value="PROTEIN_KINASE_ATP"/>
    <property type="match status" value="1"/>
</dbReference>
<dbReference type="OrthoDB" id="20524at2759"/>
<feature type="region of interest" description="Disordered" evidence="7">
    <location>
        <begin position="520"/>
        <end position="576"/>
    </location>
</feature>
<comment type="caution">
    <text evidence="9">The sequence shown here is derived from an EMBL/GenBank/DDBJ whole genome shotgun (WGS) entry which is preliminary data.</text>
</comment>
<keyword evidence="10" id="KW-1185">Reference proteome</keyword>
<name>A0A2T7P3R4_POMCA</name>
<dbReference type="PANTHER" id="PTHR22974:SF21">
    <property type="entry name" value="DUAL SPECIFICITY PROTEIN KINASE TTK"/>
    <property type="match status" value="1"/>
</dbReference>
<keyword evidence="5 6" id="KW-0067">ATP-binding</keyword>
<proteinExistence type="predicted"/>
<dbReference type="Gene3D" id="1.10.510.10">
    <property type="entry name" value="Transferase(Phosphotransferase) domain 1"/>
    <property type="match status" value="1"/>
</dbReference>
<dbReference type="Gene3D" id="1.25.40.10">
    <property type="entry name" value="Tetratricopeptide repeat domain"/>
    <property type="match status" value="2"/>
</dbReference>
<dbReference type="GO" id="GO:0034501">
    <property type="term" value="P:protein localization to kinetochore"/>
    <property type="evidence" value="ECO:0007669"/>
    <property type="project" value="TreeGrafter"/>
</dbReference>
<feature type="region of interest" description="Disordered" evidence="7">
    <location>
        <begin position="487"/>
        <end position="508"/>
    </location>
</feature>
<feature type="region of interest" description="Disordered" evidence="7">
    <location>
        <begin position="424"/>
        <end position="467"/>
    </location>
</feature>
<evidence type="ECO:0000256" key="5">
    <source>
        <dbReference type="ARBA" id="ARBA00022840"/>
    </source>
</evidence>
<protein>
    <recommendedName>
        <fullName evidence="8">Protein kinase domain-containing protein</fullName>
    </recommendedName>
</protein>
<sequence length="1077" mass="118496">MQQELELEGDITPSLTQDPVAHVQTRPSDTDTGHSHDLSDANVLTIPSYKGQQEFHNIHPNKANYTSSQNKDIEHGSAANGSNMYSVSAVSSMPKIQYSLTSNSAQSAIDFVGRYTGSIVEKAEQPTNSFEQSGNKAKSKSLIFHDGTSTRENTGTATFEVEDHIARMKQIEKEGNSPQEWKAYITFLKTIPSENNILSKPLSEAYSRAFYGILKNREHRDNEAFASIIMEYVQFKSFLEKTNYSSVDLRGPVLWSGGGRGSKKGGDGMDSIDISILMNRPDLLLLTAIRNELDAVDAILDMARSQVQNYAVIVVTAAEIKLMKGDTEKALSILTKALSKGKAQPKDLLIQAIRAAESGQVRLLSEQERKLEVPWVLAKSGFKDTTETKGCNDPGSKSSYTLPNLDSTVSRSHGHGLVPFIGIDITEPPMTREPPSASKPGLHHYNSTPEVRAGMVPRPPSSQLRSSKLKGKLGMPMRVRNPLQQHAVSQLSGETEDDTELSGSFRPLAPLSSSASGLFRSMSTNSGSNSDLILSQEDSNVTSQPVLSSKGEGNATERKQLSDTARKKYPATDHPVTGEINPLLSVITEMETPNCSASKGNKLCEDVMKSTVSLQAVPGHSNTSSIHHFKCVLQPEVSGMQENGVKQQIEQMDTGRRLEEIDQRASSVVVHSKAAASSEVQASAASWHGANPVMSTPSCKSQRSQDFPATVFQTPKPDFIQNVVVNGEHYCILKKVGRGGSAQVFMVFDSQKNVRALKVVDLEGAGEEVIDGYRNEISLLQRLQYCDSVIKMYNFEYNEQLNRLYVVLEFGETDLAGFFATRAKQHCGMDPTTIKFYWKEMLRAVHALHQEGIIHSDLKPANFMLVAGNLKLIDFGIANALQQDKTSVLKDTRVGTPSYMSPEAIMAACDDGADDSFSDKENVDKNARPKYKIGKRSDVWSLGCILYNMVYGRTPFQHIKNNLGKLQAITNPKYVIKFPPVPDPHLLDVLQKCLIRDVKSRLTTEELLVHPYLTSDKDSTTKVPTDKDNEHTPSNISHTPEPLRLKEQLKTHVAHGCSPATKAVIMNLLQKLDKTGS</sequence>
<evidence type="ECO:0000256" key="6">
    <source>
        <dbReference type="PROSITE-ProRule" id="PRU10141"/>
    </source>
</evidence>
<feature type="compositionally biased region" description="Polar residues" evidence="7">
    <location>
        <begin position="521"/>
        <end position="547"/>
    </location>
</feature>
<dbReference type="GO" id="GO:0005524">
    <property type="term" value="F:ATP binding"/>
    <property type="evidence" value="ECO:0007669"/>
    <property type="project" value="UniProtKB-UniRule"/>
</dbReference>
<dbReference type="GO" id="GO:0033316">
    <property type="term" value="P:meiotic spindle assembly checkpoint signaling"/>
    <property type="evidence" value="ECO:0007669"/>
    <property type="project" value="TreeGrafter"/>
</dbReference>
<evidence type="ECO:0000256" key="4">
    <source>
        <dbReference type="ARBA" id="ARBA00022777"/>
    </source>
</evidence>
<keyword evidence="2" id="KW-0808">Transferase</keyword>
<evidence type="ECO:0000313" key="10">
    <source>
        <dbReference type="Proteomes" id="UP000245119"/>
    </source>
</evidence>
<organism evidence="9 10">
    <name type="scientific">Pomacea canaliculata</name>
    <name type="common">Golden apple snail</name>
    <dbReference type="NCBI Taxonomy" id="400727"/>
    <lineage>
        <taxon>Eukaryota</taxon>
        <taxon>Metazoa</taxon>
        <taxon>Spiralia</taxon>
        <taxon>Lophotrochozoa</taxon>
        <taxon>Mollusca</taxon>
        <taxon>Gastropoda</taxon>
        <taxon>Caenogastropoda</taxon>
        <taxon>Architaenioglossa</taxon>
        <taxon>Ampullarioidea</taxon>
        <taxon>Ampullariidae</taxon>
        <taxon>Pomacea</taxon>
    </lineage>
</organism>
<dbReference type="InterPro" id="IPR017441">
    <property type="entry name" value="Protein_kinase_ATP_BS"/>
</dbReference>
<dbReference type="GO" id="GO:0004712">
    <property type="term" value="F:protein serine/threonine/tyrosine kinase activity"/>
    <property type="evidence" value="ECO:0007669"/>
    <property type="project" value="TreeGrafter"/>
</dbReference>
<dbReference type="InterPro" id="IPR000719">
    <property type="entry name" value="Prot_kinase_dom"/>
</dbReference>
<evidence type="ECO:0000256" key="2">
    <source>
        <dbReference type="ARBA" id="ARBA00022679"/>
    </source>
</evidence>
<dbReference type="PANTHER" id="PTHR22974">
    <property type="entry name" value="MIXED LINEAGE PROTEIN KINASE"/>
    <property type="match status" value="1"/>
</dbReference>
<dbReference type="GO" id="GO:0004674">
    <property type="term" value="F:protein serine/threonine kinase activity"/>
    <property type="evidence" value="ECO:0007669"/>
    <property type="project" value="UniProtKB-KW"/>
</dbReference>
<keyword evidence="3 6" id="KW-0547">Nucleotide-binding</keyword>
<feature type="region of interest" description="Disordered" evidence="7">
    <location>
        <begin position="1016"/>
        <end position="1041"/>
    </location>
</feature>
<dbReference type="InterPro" id="IPR011009">
    <property type="entry name" value="Kinase-like_dom_sf"/>
</dbReference>
<dbReference type="GO" id="GO:0007094">
    <property type="term" value="P:mitotic spindle assembly checkpoint signaling"/>
    <property type="evidence" value="ECO:0007669"/>
    <property type="project" value="TreeGrafter"/>
</dbReference>
<dbReference type="GO" id="GO:0098813">
    <property type="term" value="P:nuclear chromosome segregation"/>
    <property type="evidence" value="ECO:0007669"/>
    <property type="project" value="UniProtKB-ARBA"/>
</dbReference>
<accession>A0A2T7P3R4</accession>
<feature type="compositionally biased region" description="Basic and acidic residues" evidence="7">
    <location>
        <begin position="1016"/>
        <end position="1031"/>
    </location>
</feature>
<dbReference type="SUPFAM" id="SSF56112">
    <property type="entry name" value="Protein kinase-like (PK-like)"/>
    <property type="match status" value="1"/>
</dbReference>
<dbReference type="PROSITE" id="PS50011">
    <property type="entry name" value="PROTEIN_KINASE_DOM"/>
    <property type="match status" value="1"/>
</dbReference>
<dbReference type="STRING" id="400727.A0A2T7P3R4"/>
<dbReference type="PROSITE" id="PS00108">
    <property type="entry name" value="PROTEIN_KINASE_ST"/>
    <property type="match status" value="1"/>
</dbReference>
<feature type="compositionally biased region" description="Basic and acidic residues" evidence="7">
    <location>
        <begin position="555"/>
        <end position="566"/>
    </location>
</feature>
<reference evidence="9 10" key="1">
    <citation type="submission" date="2018-04" db="EMBL/GenBank/DDBJ databases">
        <title>The genome of golden apple snail Pomacea canaliculata provides insight into stress tolerance and invasive adaptation.</title>
        <authorList>
            <person name="Liu C."/>
            <person name="Liu B."/>
            <person name="Ren Y."/>
            <person name="Zhang Y."/>
            <person name="Wang H."/>
            <person name="Li S."/>
            <person name="Jiang F."/>
            <person name="Yin L."/>
            <person name="Zhang G."/>
            <person name="Qian W."/>
            <person name="Fan W."/>
        </authorList>
    </citation>
    <scope>NUCLEOTIDE SEQUENCE [LARGE SCALE GENOMIC DNA]</scope>
    <source>
        <strain evidence="9">SZHN2017</strain>
        <tissue evidence="9">Muscle</tissue>
    </source>
</reference>
<feature type="domain" description="Protein kinase" evidence="8">
    <location>
        <begin position="730"/>
        <end position="1013"/>
    </location>
</feature>
<gene>
    <name evidence="9" type="ORF">C0Q70_10629</name>
</gene>
<keyword evidence="4" id="KW-0418">Kinase</keyword>